<evidence type="ECO:0000256" key="9">
    <source>
        <dbReference type="SAM" id="Phobius"/>
    </source>
</evidence>
<feature type="compositionally biased region" description="Basic and acidic residues" evidence="8">
    <location>
        <begin position="667"/>
        <end position="688"/>
    </location>
</feature>
<dbReference type="AlphaFoldDB" id="A0A383WKU6"/>
<dbReference type="InterPro" id="IPR004326">
    <property type="entry name" value="Mlo"/>
</dbReference>
<dbReference type="PANTHER" id="PTHR31942:SF52">
    <property type="entry name" value="MLO-LIKE PROTEIN 1"/>
    <property type="match status" value="1"/>
</dbReference>
<evidence type="ECO:0000256" key="5">
    <source>
        <dbReference type="ARBA" id="ARBA00022989"/>
    </source>
</evidence>
<keyword evidence="11" id="KW-1185">Reference proteome</keyword>
<dbReference type="GO" id="GO:0016020">
    <property type="term" value="C:membrane"/>
    <property type="evidence" value="ECO:0007669"/>
    <property type="project" value="UniProtKB-SubCell"/>
</dbReference>
<keyword evidence="4" id="KW-0611">Plant defense</keyword>
<sequence>MAGGGSSNPHARGLLETSPGAIAVIIVFFLVVTLGFEKGLHHVKHSLKRRKKLGLLAAVDNLSSELMLLSVATLLLTALAPAITTICMPQGNTYKPWLSNVKGCACCLAKTKGVTPCFMQERECPADFKKQCNPYGAYLSAIIRRHEHKEYVGDTAKANTSAAGYAAAYAAGKQNASAPAAAAASPAAAKPVGQGNGKRRLAAAAGDAGKEEKAECSGTFLESYAECDYRPGWAPEVSMEMLNQESYAECDYRPGWAPEVSMEMLNQVHMLLFVMAAVHILVSMLVLLGSTLKLKLWHRRGGGAAEDPLAHAALLAAAAAANGSMHPAAGSQLPASKSVDEPIGASPAATTPRLAAAAAAAGGPGDKAATVDQASGIKKQHSSSAVLVVDNGAAAEGLAAPNWCGRPAVMQGPLAYMREAAELVARQLLLLLHPTLTRQEYSVLRASFHLTHVNQTSTKPHNDVSTAAAAAGAASPQGSSSSSSAGLFGPYLLECMERDGSQTLGLGLPMWLLVLAFVLLSGAIGWATWLFLILAGGLLLGLNCALLTTARHMTRGGAVRAQQPGSSHWLVLHQPRLLLGAIKLLMFFLAFVISQSVFFAAFFGTESCFFSRTGFQKNPVPWWGIMLVDLCLLLSLALFTLPLYTITSHTLRVDASSGRLLRQLTQQRKEGGHADSAHGNDDDWEGDH</sequence>
<keyword evidence="3 9" id="KW-0812">Transmembrane</keyword>
<keyword evidence="5 9" id="KW-1133">Transmembrane helix</keyword>
<dbReference type="Pfam" id="PF03094">
    <property type="entry name" value="Mlo"/>
    <property type="match status" value="3"/>
</dbReference>
<feature type="transmembrane region" description="Helical" evidence="9">
    <location>
        <begin position="577"/>
        <end position="602"/>
    </location>
</feature>
<feature type="transmembrane region" description="Helical" evidence="9">
    <location>
        <begin position="270"/>
        <end position="290"/>
    </location>
</feature>
<feature type="region of interest" description="Disordered" evidence="8">
    <location>
        <begin position="327"/>
        <end position="346"/>
    </location>
</feature>
<evidence type="ECO:0000256" key="7">
    <source>
        <dbReference type="ARBA" id="ARBA00023265"/>
    </source>
</evidence>
<proteinExistence type="inferred from homology"/>
<feature type="region of interest" description="Disordered" evidence="8">
    <location>
        <begin position="457"/>
        <end position="483"/>
    </location>
</feature>
<dbReference type="PANTHER" id="PTHR31942">
    <property type="entry name" value="MLO-LIKE PROTEIN 1"/>
    <property type="match status" value="1"/>
</dbReference>
<evidence type="ECO:0008006" key="12">
    <source>
        <dbReference type="Google" id="ProtNLM"/>
    </source>
</evidence>
<dbReference type="EMBL" id="FNXT01001303">
    <property type="protein sequence ID" value="SZX78090.1"/>
    <property type="molecule type" value="Genomic_DNA"/>
</dbReference>
<evidence type="ECO:0000256" key="4">
    <source>
        <dbReference type="ARBA" id="ARBA00022821"/>
    </source>
</evidence>
<comment type="subcellular location">
    <subcellularLocation>
        <location evidence="1">Membrane</location>
        <topology evidence="1">Multi-pass membrane protein</topology>
    </subcellularLocation>
</comment>
<feature type="compositionally biased region" description="Low complexity" evidence="8">
    <location>
        <begin position="465"/>
        <end position="483"/>
    </location>
</feature>
<dbReference type="STRING" id="3088.A0A383WKU6"/>
<feature type="transmembrane region" description="Helical" evidence="9">
    <location>
        <begin position="20"/>
        <end position="41"/>
    </location>
</feature>
<accession>A0A383WKU6</accession>
<dbReference type="Proteomes" id="UP000256970">
    <property type="component" value="Unassembled WGS sequence"/>
</dbReference>
<protein>
    <recommendedName>
        <fullName evidence="12">MLO-like protein</fullName>
    </recommendedName>
</protein>
<evidence type="ECO:0000313" key="11">
    <source>
        <dbReference type="Proteomes" id="UP000256970"/>
    </source>
</evidence>
<keyword evidence="7" id="KW-0568">Pathogenesis-related protein</keyword>
<evidence type="ECO:0000256" key="6">
    <source>
        <dbReference type="ARBA" id="ARBA00023136"/>
    </source>
</evidence>
<feature type="transmembrane region" description="Helical" evidence="9">
    <location>
        <begin position="530"/>
        <end position="550"/>
    </location>
</feature>
<gene>
    <name evidence="10" type="ORF">BQ4739_LOCUS18410</name>
</gene>
<evidence type="ECO:0000256" key="8">
    <source>
        <dbReference type="SAM" id="MobiDB-lite"/>
    </source>
</evidence>
<evidence type="ECO:0000256" key="3">
    <source>
        <dbReference type="ARBA" id="ARBA00022692"/>
    </source>
</evidence>
<evidence type="ECO:0000256" key="2">
    <source>
        <dbReference type="ARBA" id="ARBA00006574"/>
    </source>
</evidence>
<feature type="transmembrane region" description="Helical" evidence="9">
    <location>
        <begin position="504"/>
        <end position="524"/>
    </location>
</feature>
<dbReference type="GO" id="GO:0006952">
    <property type="term" value="P:defense response"/>
    <property type="evidence" value="ECO:0007669"/>
    <property type="project" value="UniProtKB-KW"/>
</dbReference>
<feature type="region of interest" description="Disordered" evidence="8">
    <location>
        <begin position="666"/>
        <end position="688"/>
    </location>
</feature>
<feature type="transmembrane region" description="Helical" evidence="9">
    <location>
        <begin position="622"/>
        <end position="644"/>
    </location>
</feature>
<feature type="transmembrane region" description="Helical" evidence="9">
    <location>
        <begin position="62"/>
        <end position="83"/>
    </location>
</feature>
<name>A0A383WKU6_TETOB</name>
<evidence type="ECO:0000313" key="10">
    <source>
        <dbReference type="EMBL" id="SZX78090.1"/>
    </source>
</evidence>
<keyword evidence="6 9" id="KW-0472">Membrane</keyword>
<organism evidence="10 11">
    <name type="scientific">Tetradesmus obliquus</name>
    <name type="common">Green alga</name>
    <name type="synonym">Acutodesmus obliquus</name>
    <dbReference type="NCBI Taxonomy" id="3088"/>
    <lineage>
        <taxon>Eukaryota</taxon>
        <taxon>Viridiplantae</taxon>
        <taxon>Chlorophyta</taxon>
        <taxon>core chlorophytes</taxon>
        <taxon>Chlorophyceae</taxon>
        <taxon>CS clade</taxon>
        <taxon>Sphaeropleales</taxon>
        <taxon>Scenedesmaceae</taxon>
        <taxon>Tetradesmus</taxon>
    </lineage>
</organism>
<reference evidence="10 11" key="1">
    <citation type="submission" date="2016-10" db="EMBL/GenBank/DDBJ databases">
        <authorList>
            <person name="Cai Z."/>
        </authorList>
    </citation>
    <scope>NUCLEOTIDE SEQUENCE [LARGE SCALE GENOMIC DNA]</scope>
</reference>
<evidence type="ECO:0000256" key="1">
    <source>
        <dbReference type="ARBA" id="ARBA00004141"/>
    </source>
</evidence>
<comment type="similarity">
    <text evidence="2">Belongs to the MLO family.</text>
</comment>